<dbReference type="RefSeq" id="WP_343808247.1">
    <property type="nucleotide sequence ID" value="NZ_BAAADE010000016.1"/>
</dbReference>
<reference evidence="3" key="1">
    <citation type="journal article" date="2019" name="Int. J. Syst. Evol. Microbiol.">
        <title>The Global Catalogue of Microorganisms (GCM) 10K type strain sequencing project: providing services to taxonomists for standard genome sequencing and annotation.</title>
        <authorList>
            <consortium name="The Broad Institute Genomics Platform"/>
            <consortium name="The Broad Institute Genome Sequencing Center for Infectious Disease"/>
            <person name="Wu L."/>
            <person name="Ma J."/>
        </authorList>
    </citation>
    <scope>NUCLEOTIDE SEQUENCE [LARGE SCALE GENOMIC DNA]</scope>
    <source>
        <strain evidence="3">JCM 15115</strain>
    </source>
</reference>
<comment type="caution">
    <text evidence="2">The sequence shown here is derived from an EMBL/GenBank/DDBJ whole genome shotgun (WGS) entry which is preliminary data.</text>
</comment>
<sequence length="96" mass="11045">MTYPIFNMAQLAYAVQFNGEHSPRFVRSSRLPRVTDGPDVVAVITDGENRAVARWERNNRTGKLECNWTGNHPQIETEDFKTTKTSAKKHVRKQRS</sequence>
<accession>A0ABN1GNM4</accession>
<name>A0ABN1GNM4_9HYPH</name>
<organism evidence="2 3">
    <name type="scientific">Paenochrobactrum glaciei</name>
    <dbReference type="NCBI Taxonomy" id="486407"/>
    <lineage>
        <taxon>Bacteria</taxon>
        <taxon>Pseudomonadati</taxon>
        <taxon>Pseudomonadota</taxon>
        <taxon>Alphaproteobacteria</taxon>
        <taxon>Hyphomicrobiales</taxon>
        <taxon>Brucellaceae</taxon>
        <taxon>Paenochrobactrum</taxon>
    </lineage>
</organism>
<evidence type="ECO:0000313" key="3">
    <source>
        <dbReference type="Proteomes" id="UP001424441"/>
    </source>
</evidence>
<feature type="compositionally biased region" description="Basic residues" evidence="1">
    <location>
        <begin position="86"/>
        <end position="96"/>
    </location>
</feature>
<gene>
    <name evidence="2" type="ORF">GCM10008943_32950</name>
</gene>
<dbReference type="Proteomes" id="UP001424441">
    <property type="component" value="Unassembled WGS sequence"/>
</dbReference>
<evidence type="ECO:0000256" key="1">
    <source>
        <dbReference type="SAM" id="MobiDB-lite"/>
    </source>
</evidence>
<proteinExistence type="predicted"/>
<feature type="region of interest" description="Disordered" evidence="1">
    <location>
        <begin position="71"/>
        <end position="96"/>
    </location>
</feature>
<protein>
    <submittedName>
        <fullName evidence="2">Uncharacterized protein</fullName>
    </submittedName>
</protein>
<evidence type="ECO:0000313" key="2">
    <source>
        <dbReference type="EMBL" id="GAA0615293.1"/>
    </source>
</evidence>
<keyword evidence="3" id="KW-1185">Reference proteome</keyword>
<dbReference type="EMBL" id="BAAADE010000016">
    <property type="protein sequence ID" value="GAA0615293.1"/>
    <property type="molecule type" value="Genomic_DNA"/>
</dbReference>